<dbReference type="InterPro" id="IPR004480">
    <property type="entry name" value="Monothiol_GRX-rel"/>
</dbReference>
<dbReference type="VEuPathDB" id="VectorBase:SSCA009362"/>
<dbReference type="Proteomes" id="UP000616769">
    <property type="component" value="Unassembled WGS sequence"/>
</dbReference>
<keyword evidence="2 8" id="KW-0001">2Fe-2S</keyword>
<keyword evidence="3 8" id="KW-0479">Metal-binding</keyword>
<protein>
    <recommendedName>
        <fullName evidence="7">Glutaredoxin</fullName>
    </recommendedName>
</protein>
<dbReference type="EMBL" id="JXLN01017130">
    <property type="protein sequence ID" value="KPM11416.1"/>
    <property type="molecule type" value="Genomic_DNA"/>
</dbReference>
<dbReference type="AlphaFoldDB" id="A0A132AKA3"/>
<dbReference type="Pfam" id="PF00462">
    <property type="entry name" value="Glutaredoxin"/>
    <property type="match status" value="1"/>
</dbReference>
<keyword evidence="5 8" id="KW-0411">Iron-sulfur</keyword>
<evidence type="ECO:0000256" key="4">
    <source>
        <dbReference type="ARBA" id="ARBA00023004"/>
    </source>
</evidence>
<dbReference type="OrthoDB" id="415696at2759"/>
<evidence type="ECO:0000256" key="7">
    <source>
        <dbReference type="PIRNR" id="PIRNR005894"/>
    </source>
</evidence>
<evidence type="ECO:0000256" key="3">
    <source>
        <dbReference type="ARBA" id="ARBA00022723"/>
    </source>
</evidence>
<dbReference type="GO" id="GO:0046872">
    <property type="term" value="F:metal ion binding"/>
    <property type="evidence" value="ECO:0007669"/>
    <property type="project" value="UniProtKB-KW"/>
</dbReference>
<accession>A0A132AKA3</accession>
<evidence type="ECO:0000256" key="6">
    <source>
        <dbReference type="ARBA" id="ARBA00023284"/>
    </source>
</evidence>
<dbReference type="PIRSF" id="PIRSF005894">
    <property type="entry name" value="Monothiol_GRX"/>
    <property type="match status" value="1"/>
</dbReference>
<evidence type="ECO:0000256" key="2">
    <source>
        <dbReference type="ARBA" id="ARBA00022714"/>
    </source>
</evidence>
<dbReference type="PROSITE" id="PS51354">
    <property type="entry name" value="GLUTAREDOXIN_2"/>
    <property type="match status" value="1"/>
</dbReference>
<dbReference type="InterPro" id="IPR002109">
    <property type="entry name" value="Glutaredoxin"/>
</dbReference>
<dbReference type="InterPro" id="IPR033658">
    <property type="entry name" value="GRX_PICOT-like"/>
</dbReference>
<dbReference type="CDD" id="cd03028">
    <property type="entry name" value="GRX_PICOT_like"/>
    <property type="match status" value="1"/>
</dbReference>
<reference evidence="9 10" key="1">
    <citation type="journal article" date="2015" name="Parasit. Vectors">
        <title>Draft genome of the scabies mite.</title>
        <authorList>
            <person name="Rider S.D.Jr."/>
            <person name="Morgan M.S."/>
            <person name="Arlian L.G."/>
        </authorList>
    </citation>
    <scope>NUCLEOTIDE SEQUENCE [LARGE SCALE GENOMIC DNA]</scope>
    <source>
        <strain evidence="9">Arlian Lab</strain>
    </source>
</reference>
<dbReference type="GO" id="GO:0051537">
    <property type="term" value="F:2 iron, 2 sulfur cluster binding"/>
    <property type="evidence" value="ECO:0007669"/>
    <property type="project" value="UniProtKB-KW"/>
</dbReference>
<dbReference type="PANTHER" id="PTHR10293">
    <property type="entry name" value="GLUTAREDOXIN FAMILY MEMBER"/>
    <property type="match status" value="1"/>
</dbReference>
<evidence type="ECO:0000313" key="9">
    <source>
        <dbReference type="EMBL" id="KPM11416.1"/>
    </source>
</evidence>
<dbReference type="GO" id="GO:0005759">
    <property type="term" value="C:mitochondrial matrix"/>
    <property type="evidence" value="ECO:0007669"/>
    <property type="project" value="TreeGrafter"/>
</dbReference>
<keyword evidence="6" id="KW-0676">Redox-active center</keyword>
<organism evidence="9 10">
    <name type="scientific">Sarcoptes scabiei</name>
    <name type="common">Itch mite</name>
    <name type="synonym">Acarus scabiei</name>
    <dbReference type="NCBI Taxonomy" id="52283"/>
    <lineage>
        <taxon>Eukaryota</taxon>
        <taxon>Metazoa</taxon>
        <taxon>Ecdysozoa</taxon>
        <taxon>Arthropoda</taxon>
        <taxon>Chelicerata</taxon>
        <taxon>Arachnida</taxon>
        <taxon>Acari</taxon>
        <taxon>Acariformes</taxon>
        <taxon>Sarcoptiformes</taxon>
        <taxon>Astigmata</taxon>
        <taxon>Psoroptidia</taxon>
        <taxon>Sarcoptoidea</taxon>
        <taxon>Sarcoptidae</taxon>
        <taxon>Sarcoptinae</taxon>
        <taxon>Sarcoptes</taxon>
    </lineage>
</organism>
<evidence type="ECO:0000313" key="10">
    <source>
        <dbReference type="Proteomes" id="UP000616769"/>
    </source>
</evidence>
<dbReference type="InterPro" id="IPR036249">
    <property type="entry name" value="Thioredoxin-like_sf"/>
</dbReference>
<keyword evidence="4 8" id="KW-0408">Iron</keyword>
<dbReference type="PANTHER" id="PTHR10293:SF16">
    <property type="entry name" value="GLUTAREDOXIN-RELATED PROTEIN 5, MITOCHONDRIAL"/>
    <property type="match status" value="1"/>
</dbReference>
<comment type="similarity">
    <text evidence="1 7">Belongs to the glutaredoxin family. Monothiol subfamily.</text>
</comment>
<evidence type="ECO:0000256" key="8">
    <source>
        <dbReference type="PIRSR" id="PIRSR005894-2"/>
    </source>
</evidence>
<comment type="caution">
    <text evidence="9">The sequence shown here is derived from an EMBL/GenBank/DDBJ whole genome shotgun (WGS) entry which is preliminary data.</text>
</comment>
<evidence type="ECO:0000256" key="1">
    <source>
        <dbReference type="ARBA" id="ARBA00009630"/>
    </source>
</evidence>
<sequence>MKGVPDAPKCGFSNAVVQILRMHGASFEAHNVLESDNLRKAIKDFTSWPTIPQIFFDGEFIGGCDILLEKHQNGELIDDLKKIGIKSKILTQHEGDQNE</sequence>
<dbReference type="Gene3D" id="3.40.30.10">
    <property type="entry name" value="Glutaredoxin"/>
    <property type="match status" value="1"/>
</dbReference>
<dbReference type="SUPFAM" id="SSF52833">
    <property type="entry name" value="Thioredoxin-like"/>
    <property type="match status" value="1"/>
</dbReference>
<gene>
    <name evidence="9" type="ORF">QR98_0099860</name>
</gene>
<evidence type="ECO:0000256" key="5">
    <source>
        <dbReference type="ARBA" id="ARBA00023014"/>
    </source>
</evidence>
<dbReference type="GO" id="GO:0015036">
    <property type="term" value="F:disulfide oxidoreductase activity"/>
    <property type="evidence" value="ECO:0007669"/>
    <property type="project" value="InterPro"/>
</dbReference>
<dbReference type="InterPro" id="IPR014434">
    <property type="entry name" value="Monothiol_GRX"/>
</dbReference>
<proteinExistence type="inferred from homology"/>
<feature type="binding site" evidence="8">
    <location>
        <position position="10"/>
    </location>
    <ligand>
        <name>[2Fe-2S] cluster</name>
        <dbReference type="ChEBI" id="CHEBI:190135"/>
        <note>ligand shared between dimeric partners</note>
    </ligand>
</feature>
<name>A0A132AKA3_SARSC</name>